<organism evidence="1 2">
    <name type="scientific">Sphaerisporangium corydalis</name>
    <dbReference type="NCBI Taxonomy" id="1441875"/>
    <lineage>
        <taxon>Bacteria</taxon>
        <taxon>Bacillati</taxon>
        <taxon>Actinomycetota</taxon>
        <taxon>Actinomycetes</taxon>
        <taxon>Streptosporangiales</taxon>
        <taxon>Streptosporangiaceae</taxon>
        <taxon>Sphaerisporangium</taxon>
    </lineage>
</organism>
<dbReference type="PANTHER" id="PTHR34613">
    <property type="entry name" value="SLL0800 PROTEIN"/>
    <property type="match status" value="1"/>
</dbReference>
<reference evidence="2" key="1">
    <citation type="journal article" date="2019" name="Int. J. Syst. Evol. Microbiol.">
        <title>The Global Catalogue of Microorganisms (GCM) 10K type strain sequencing project: providing services to taxonomists for standard genome sequencing and annotation.</title>
        <authorList>
            <consortium name="The Broad Institute Genomics Platform"/>
            <consortium name="The Broad Institute Genome Sequencing Center for Infectious Disease"/>
            <person name="Wu L."/>
            <person name="Ma J."/>
        </authorList>
    </citation>
    <scope>NUCLEOTIDE SEQUENCE [LARGE SCALE GENOMIC DNA]</scope>
    <source>
        <strain evidence="2">CCUG 49560</strain>
    </source>
</reference>
<gene>
    <name evidence="1" type="ORF">ACFO8L_01160</name>
</gene>
<sequence>MVVEVQRGRDPGKRWSWPVYLASVRARMRCPAILLVICTDAPVARWCEGPIEMGHPGLRLVPIVIGPQTVPVVVDPLEAARVPELAVLSAVAHGAGVDAQPILEALISALTDIDEDRSRLYADFVLMMLPEVARKHMEGLMATGTYEYQSDFAKKYVAEGKLEGKAQGKVEGKAEAIFIVLYSRGVSMSPESRSRIEACTDAAQLDEWIQRSATAKTVDDLFSRTG</sequence>
<accession>A0ABV9E7R2</accession>
<evidence type="ECO:0008006" key="3">
    <source>
        <dbReference type="Google" id="ProtNLM"/>
    </source>
</evidence>
<keyword evidence="2" id="KW-1185">Reference proteome</keyword>
<dbReference type="Proteomes" id="UP001595891">
    <property type="component" value="Unassembled WGS sequence"/>
</dbReference>
<comment type="caution">
    <text evidence="1">The sequence shown here is derived from an EMBL/GenBank/DDBJ whole genome shotgun (WGS) entry which is preliminary data.</text>
</comment>
<evidence type="ECO:0000313" key="1">
    <source>
        <dbReference type="EMBL" id="MFC4584662.1"/>
    </source>
</evidence>
<protein>
    <recommendedName>
        <fullName evidence="3">Transposase (putative) YhgA-like domain-containing protein</fullName>
    </recommendedName>
</protein>
<dbReference type="EMBL" id="JBHSFN010000001">
    <property type="protein sequence ID" value="MFC4584662.1"/>
    <property type="molecule type" value="Genomic_DNA"/>
</dbReference>
<dbReference type="PANTHER" id="PTHR34613:SF1">
    <property type="entry name" value="SLL6017 PROTEIN"/>
    <property type="match status" value="1"/>
</dbReference>
<dbReference type="RefSeq" id="WP_262847114.1">
    <property type="nucleotide sequence ID" value="NZ_JANZYP010000057.1"/>
</dbReference>
<name>A0ABV9E7R2_9ACTN</name>
<evidence type="ECO:0000313" key="2">
    <source>
        <dbReference type="Proteomes" id="UP001595891"/>
    </source>
</evidence>
<proteinExistence type="predicted"/>